<keyword evidence="2" id="KW-1185">Reference proteome</keyword>
<evidence type="ECO:0000313" key="1">
    <source>
        <dbReference type="EMBL" id="KAJ2959078.1"/>
    </source>
</evidence>
<name>A0ACC1MDS5_9APHY</name>
<gene>
    <name evidence="1" type="ORF">NUW54_g14498</name>
</gene>
<evidence type="ECO:0000313" key="2">
    <source>
        <dbReference type="Proteomes" id="UP001144978"/>
    </source>
</evidence>
<dbReference type="EMBL" id="JANSHE010007537">
    <property type="protein sequence ID" value="KAJ2959078.1"/>
    <property type="molecule type" value="Genomic_DNA"/>
</dbReference>
<dbReference type="Proteomes" id="UP001144978">
    <property type="component" value="Unassembled WGS sequence"/>
</dbReference>
<organism evidence="1 2">
    <name type="scientific">Trametes sanguinea</name>
    <dbReference type="NCBI Taxonomy" id="158606"/>
    <lineage>
        <taxon>Eukaryota</taxon>
        <taxon>Fungi</taxon>
        <taxon>Dikarya</taxon>
        <taxon>Basidiomycota</taxon>
        <taxon>Agaricomycotina</taxon>
        <taxon>Agaricomycetes</taxon>
        <taxon>Polyporales</taxon>
        <taxon>Polyporaceae</taxon>
        <taxon>Trametes</taxon>
    </lineage>
</organism>
<comment type="caution">
    <text evidence="1">The sequence shown here is derived from an EMBL/GenBank/DDBJ whole genome shotgun (WGS) entry which is preliminary data.</text>
</comment>
<reference evidence="1" key="1">
    <citation type="submission" date="2022-08" db="EMBL/GenBank/DDBJ databases">
        <title>Genome Sequence of Pycnoporus sanguineus.</title>
        <authorList>
            <person name="Buettner E."/>
        </authorList>
    </citation>
    <scope>NUCLEOTIDE SEQUENCE</scope>
    <source>
        <strain evidence="1">CG-C14</strain>
    </source>
</reference>
<proteinExistence type="predicted"/>
<sequence length="212" mass="23459">MLLDALKRYERAARARESLADEKERLPKILMAVTGKGPLRQRYMREVEQLQMGNGQGDEDGWRYVRCASLWLEADDYPLLLGSADLGISLHSSSSGRDLPMKVVDMFGLARHPNECSETTFDFAPASDSTLVKDGVNGLVFHNAEQLAAQLESLLRGFPSAPALAALQASFQRAAHAPAGSPDHWEWGTWAENWNRTMRPLLLHDVASEAAL</sequence>
<accession>A0ACC1MDS5</accession>
<protein>
    <submittedName>
        <fullName evidence="1">Uncharacterized protein</fullName>
    </submittedName>
</protein>